<comment type="function">
    <text evidence="8">Component of the anaphase promoting complex/cyclosome (APC/C), a cell cycle-regulated E3 ubiquitin ligase that controls progression through mitosis and the G1 phase of the cell cycle. The APC/C complex acts by mediating ubiquitination and subsequent degradation of target proteins: it mainly mediates the formation of 'Lys-11'-linked polyubiquitin chains and, to a lower extent, the formation of 'Lys-48'- and 'Lys-63'-linked polyubiquitin chains. The APC/C complex catalyzes assembly of branched 'Lys-11'-/'Lys-48'-linked branched ubiquitin chains on target proteins.</text>
</comment>
<evidence type="ECO:0000259" key="9">
    <source>
        <dbReference type="Pfam" id="PF12862"/>
    </source>
</evidence>
<evidence type="ECO:0000256" key="3">
    <source>
        <dbReference type="ARBA" id="ARBA00022618"/>
    </source>
</evidence>
<dbReference type="eggNOG" id="ENOG502R07C">
    <property type="taxonomic scope" value="Eukaryota"/>
</dbReference>
<dbReference type="GO" id="GO:0006325">
    <property type="term" value="P:chromatin organization"/>
    <property type="evidence" value="ECO:0007669"/>
    <property type="project" value="EnsemblFungi"/>
</dbReference>
<protein>
    <recommendedName>
        <fullName evidence="2">Anaphase-promoting complex subunit 5</fullName>
    </recommendedName>
    <alternativeName>
        <fullName evidence="7">Cyclosome subunit 5</fullName>
    </alternativeName>
</protein>
<dbReference type="KEGG" id="ndi:NDAI_0E01100"/>
<dbReference type="InterPro" id="IPR011990">
    <property type="entry name" value="TPR-like_helical_dom_sf"/>
</dbReference>
<dbReference type="Proteomes" id="UP000000689">
    <property type="component" value="Chromosome 5"/>
</dbReference>
<dbReference type="GO" id="GO:0061630">
    <property type="term" value="F:ubiquitin protein ligase activity"/>
    <property type="evidence" value="ECO:0007669"/>
    <property type="project" value="EnsemblFungi"/>
</dbReference>
<dbReference type="GO" id="GO:0045842">
    <property type="term" value="P:positive regulation of mitotic metaphase/anaphase transition"/>
    <property type="evidence" value="ECO:0007669"/>
    <property type="project" value="TreeGrafter"/>
</dbReference>
<dbReference type="EMBL" id="HE580271">
    <property type="protein sequence ID" value="CCD24926.1"/>
    <property type="molecule type" value="Genomic_DNA"/>
</dbReference>
<dbReference type="SUPFAM" id="SSF48452">
    <property type="entry name" value="TPR-like"/>
    <property type="match status" value="1"/>
</dbReference>
<dbReference type="AlphaFoldDB" id="G0WB06"/>
<dbReference type="GO" id="GO:0051301">
    <property type="term" value="P:cell division"/>
    <property type="evidence" value="ECO:0007669"/>
    <property type="project" value="UniProtKB-KW"/>
</dbReference>
<keyword evidence="6" id="KW-0131">Cell cycle</keyword>
<evidence type="ECO:0000256" key="7">
    <source>
        <dbReference type="ARBA" id="ARBA00031069"/>
    </source>
</evidence>
<feature type="domain" description="Anaphase-promoting complex subunit 5" evidence="9">
    <location>
        <begin position="291"/>
        <end position="380"/>
    </location>
</feature>
<dbReference type="GO" id="GO:0031145">
    <property type="term" value="P:anaphase-promoting complex-dependent catabolic process"/>
    <property type="evidence" value="ECO:0007669"/>
    <property type="project" value="EnsemblFungi"/>
</dbReference>
<dbReference type="GO" id="GO:0005680">
    <property type="term" value="C:anaphase-promoting complex"/>
    <property type="evidence" value="ECO:0007669"/>
    <property type="project" value="EnsemblFungi"/>
</dbReference>
<dbReference type="HOGENOM" id="CLU_416912_0_0_1"/>
<dbReference type="PANTHER" id="PTHR12830">
    <property type="entry name" value="ANAPHASE-PROMOTING COMPLEX SUBUNIT 5"/>
    <property type="match status" value="1"/>
</dbReference>
<proteinExistence type="inferred from homology"/>
<dbReference type="GO" id="GO:0070979">
    <property type="term" value="P:protein K11-linked ubiquitination"/>
    <property type="evidence" value="ECO:0007669"/>
    <property type="project" value="TreeGrafter"/>
</dbReference>
<dbReference type="PANTHER" id="PTHR12830:SF9">
    <property type="entry name" value="ANAPHASE-PROMOTING COMPLEX SUBUNIT 5"/>
    <property type="match status" value="1"/>
</dbReference>
<dbReference type="OMA" id="RETIWIN"/>
<evidence type="ECO:0000256" key="2">
    <source>
        <dbReference type="ARBA" id="ARBA00016066"/>
    </source>
</evidence>
<name>G0WB06_NAUDC</name>
<accession>G0WB06</accession>
<dbReference type="STRING" id="1071378.G0WB06"/>
<evidence type="ECO:0000256" key="6">
    <source>
        <dbReference type="ARBA" id="ARBA00023306"/>
    </source>
</evidence>
<evidence type="ECO:0000256" key="4">
    <source>
        <dbReference type="ARBA" id="ARBA00022776"/>
    </source>
</evidence>
<dbReference type="UniPathway" id="UPA00143"/>
<keyword evidence="5" id="KW-0833">Ubl conjugation pathway</keyword>
<sequence>MGLGLPEQTGFEIVSNVNTYEVAILVLIYIYCYEDDIPFKPDLFFDLISPTIHSPEFNPYLDSDRRLLKEVPIPIFEDVSKCVQKHCGRQAVVELLGYLYAIKDLDTITQLIRTLYNKNIVEKYTDLNKREDKAFKCVTRKSFLGRFMERCYKKFHVADFEENTRLWDDFKTVNESFRCSFLRRRRIDGDFPRRNFRHLNDVNDIMNNNSYDSIISIFDVMENTIDAIKSGCERTICISPEHFQNLINWRIYENYKIENSSRPNVSSSSSRIDDFLNNVSLNDMTKFPSLHILRYLKYVSNLYYKDALDSLHKYFDYMLSQNSNNYFHLSLLCLATFYSSFHDCEAAMKAFEEATKVARENKDTTTLNLIMIWMVNFIEEYPQYSKRFQVTIDQIVKYMRRNSDNENVTVFENAYRFESLLLIMNNSNVIDILESSFKYMTIVLQHPRAESTLLNMIRYRRNLWNTLGYTNVAKMYQTFLKEQYDETDTLQDMYVNGLEQIHEGNFNDFLHISDRLKNPTLTYQESMVLKDLEIKYLVAIQDYHLAMDKLNIRKDECTSLFFDKRWEFEFDIEKCDLLIESTNGIRCLPNLLKLLDSSSVSRNQFQAMECLILLSELLLQLGKKDEAQMLMNSNMVKVLQFPSIKERAFSILNA</sequence>
<evidence type="ECO:0000313" key="10">
    <source>
        <dbReference type="EMBL" id="CCD24926.1"/>
    </source>
</evidence>
<keyword evidence="4" id="KW-0498">Mitosis</keyword>
<dbReference type="GeneID" id="11498644"/>
<evidence type="ECO:0000256" key="5">
    <source>
        <dbReference type="ARBA" id="ARBA00022786"/>
    </source>
</evidence>
<comment type="similarity">
    <text evidence="1">Belongs to the APC5 family.</text>
</comment>
<evidence type="ECO:0000256" key="8">
    <source>
        <dbReference type="ARBA" id="ARBA00045696"/>
    </source>
</evidence>
<reference evidence="10 11" key="1">
    <citation type="journal article" date="2011" name="Proc. Natl. Acad. Sci. U.S.A.">
        <title>Evolutionary erosion of yeast sex chromosomes by mating-type switching accidents.</title>
        <authorList>
            <person name="Gordon J.L."/>
            <person name="Armisen D."/>
            <person name="Proux-Wera E."/>
            <person name="Oheigeartaigh S.S."/>
            <person name="Byrne K.P."/>
            <person name="Wolfe K.H."/>
        </authorList>
    </citation>
    <scope>NUCLEOTIDE SEQUENCE [LARGE SCALE GENOMIC DNA]</scope>
    <source>
        <strain evidence="11">ATCC 10597 / BCRC 20456 / CBS 421 / NBRC 0211 / NRRL Y-12639</strain>
    </source>
</reference>
<evidence type="ECO:0000256" key="1">
    <source>
        <dbReference type="ARBA" id="ARBA00007450"/>
    </source>
</evidence>
<dbReference type="OrthoDB" id="2504561at2759"/>
<gene>
    <name evidence="10" type="primary">NDAI0E01100</name>
    <name evidence="10" type="ordered locus">NDAI_0E01100</name>
</gene>
<evidence type="ECO:0000313" key="11">
    <source>
        <dbReference type="Proteomes" id="UP000000689"/>
    </source>
</evidence>
<dbReference type="InterPro" id="IPR026000">
    <property type="entry name" value="Apc5_dom"/>
</dbReference>
<dbReference type="RefSeq" id="XP_003670169.1">
    <property type="nucleotide sequence ID" value="XM_003670121.1"/>
</dbReference>
<keyword evidence="11" id="KW-1185">Reference proteome</keyword>
<organism evidence="10 11">
    <name type="scientific">Naumovozyma dairenensis (strain ATCC 10597 / BCRC 20456 / CBS 421 / NBRC 0211 / NRRL Y-12639)</name>
    <name type="common">Saccharomyces dairenensis</name>
    <dbReference type="NCBI Taxonomy" id="1071378"/>
    <lineage>
        <taxon>Eukaryota</taxon>
        <taxon>Fungi</taxon>
        <taxon>Dikarya</taxon>
        <taxon>Ascomycota</taxon>
        <taxon>Saccharomycotina</taxon>
        <taxon>Saccharomycetes</taxon>
        <taxon>Saccharomycetales</taxon>
        <taxon>Saccharomycetaceae</taxon>
        <taxon>Naumovozyma</taxon>
    </lineage>
</organism>
<dbReference type="Pfam" id="PF12862">
    <property type="entry name" value="ANAPC5"/>
    <property type="match status" value="1"/>
</dbReference>
<keyword evidence="3" id="KW-0132">Cell division</keyword>
<dbReference type="InterPro" id="IPR037679">
    <property type="entry name" value="Apc5"/>
</dbReference>